<dbReference type="Gene3D" id="3.90.550.10">
    <property type="entry name" value="Spore Coat Polysaccharide Biosynthesis Protein SpsA, Chain A"/>
    <property type="match status" value="1"/>
</dbReference>
<gene>
    <name evidence="2" type="ORF">CWI81_11125</name>
</gene>
<sequence>MALKESFFRLQEFALRFAASGFFPARWICNVPKSNKLAMPAAAPETLEIVSHCWNYSHLLSYQLQSLIDYAPEQLIITLTVFYSEEDQATVKLLEQYKAISHQNINWNFVQLNKNALLRRAIGRNQAAKNTSADWIWFTDCDLVFGKNTFSSLERELTGQQSILVFPGSVKRTSLLEKDNDFLTCDDYNAKDCLEQDSVNTHTFEKATGPVQIVHGSIAREYGYCDQLACYQQPKERWVKTYEDRAFRWLLGTHGEPINVADVGIIRHVEKGRYTSGSLLSKIREMNRRIKDKLLAR</sequence>
<evidence type="ECO:0000313" key="3">
    <source>
        <dbReference type="Proteomes" id="UP000287908"/>
    </source>
</evidence>
<dbReference type="InterPro" id="IPR029044">
    <property type="entry name" value="Nucleotide-diphossugar_trans"/>
</dbReference>
<reference evidence="2 3" key="1">
    <citation type="journal article" date="2011" name="Front. Microbiol.">
        <title>Genomic signatures of strain selection and enhancement in Bacillus atrophaeus var. globigii, a historical biowarfare simulant.</title>
        <authorList>
            <person name="Gibbons H.S."/>
            <person name="Broomall S.M."/>
            <person name="McNew L.A."/>
            <person name="Daligault H."/>
            <person name="Chapman C."/>
            <person name="Bruce D."/>
            <person name="Karavis M."/>
            <person name="Krepps M."/>
            <person name="McGregor P.A."/>
            <person name="Hong C."/>
            <person name="Park K.H."/>
            <person name="Akmal A."/>
            <person name="Feldman A."/>
            <person name="Lin J.S."/>
            <person name="Chang W.E."/>
            <person name="Higgs B.W."/>
            <person name="Demirev P."/>
            <person name="Lindquist J."/>
            <person name="Liem A."/>
            <person name="Fochler E."/>
            <person name="Read T.D."/>
            <person name="Tapia R."/>
            <person name="Johnson S."/>
            <person name="Bishop-Lilly K.A."/>
            <person name="Detter C."/>
            <person name="Han C."/>
            <person name="Sozhamannan S."/>
            <person name="Rosenzweig C.N."/>
            <person name="Skowronski E.W."/>
        </authorList>
    </citation>
    <scope>NUCLEOTIDE SEQUENCE [LARGE SCALE GENOMIC DNA]</scope>
    <source>
        <strain evidence="2 3">CL-SP19</strain>
    </source>
</reference>
<dbReference type="CDD" id="cd00761">
    <property type="entry name" value="Glyco_tranf_GTA_type"/>
    <property type="match status" value="1"/>
</dbReference>
<dbReference type="SUPFAM" id="SSF53448">
    <property type="entry name" value="Nucleotide-diphospho-sugar transferases"/>
    <property type="match status" value="1"/>
</dbReference>
<dbReference type="Pfam" id="PF00535">
    <property type="entry name" value="Glycos_transf_2"/>
    <property type="match status" value="1"/>
</dbReference>
<dbReference type="OrthoDB" id="5757975at2"/>
<dbReference type="InterPro" id="IPR001173">
    <property type="entry name" value="Glyco_trans_2-like"/>
</dbReference>
<dbReference type="EMBL" id="PIQF01000004">
    <property type="protein sequence ID" value="RUO73572.1"/>
    <property type="molecule type" value="Genomic_DNA"/>
</dbReference>
<dbReference type="GO" id="GO:0016740">
    <property type="term" value="F:transferase activity"/>
    <property type="evidence" value="ECO:0007669"/>
    <property type="project" value="UniProtKB-KW"/>
</dbReference>
<evidence type="ECO:0000259" key="1">
    <source>
        <dbReference type="Pfam" id="PF00535"/>
    </source>
</evidence>
<proteinExistence type="predicted"/>
<accession>A0A432Z6P0</accession>
<dbReference type="RefSeq" id="WP_126785377.1">
    <property type="nucleotide sequence ID" value="NZ_PIQF01000004.1"/>
</dbReference>
<organism evidence="2 3">
    <name type="scientific">Idiomarina seosinensis</name>
    <dbReference type="NCBI Taxonomy" id="281739"/>
    <lineage>
        <taxon>Bacteria</taxon>
        <taxon>Pseudomonadati</taxon>
        <taxon>Pseudomonadota</taxon>
        <taxon>Gammaproteobacteria</taxon>
        <taxon>Alteromonadales</taxon>
        <taxon>Idiomarinaceae</taxon>
        <taxon>Idiomarina</taxon>
    </lineage>
</organism>
<dbReference type="AlphaFoldDB" id="A0A432Z6P0"/>
<dbReference type="Proteomes" id="UP000287908">
    <property type="component" value="Unassembled WGS sequence"/>
</dbReference>
<keyword evidence="3" id="KW-1185">Reference proteome</keyword>
<name>A0A432Z6P0_9GAMM</name>
<feature type="domain" description="Glycosyltransferase 2-like" evidence="1">
    <location>
        <begin position="87"/>
        <end position="162"/>
    </location>
</feature>
<evidence type="ECO:0000313" key="2">
    <source>
        <dbReference type="EMBL" id="RUO73572.1"/>
    </source>
</evidence>
<protein>
    <submittedName>
        <fullName evidence="2">Glycosyltransferase</fullName>
    </submittedName>
</protein>
<comment type="caution">
    <text evidence="2">The sequence shown here is derived from an EMBL/GenBank/DDBJ whole genome shotgun (WGS) entry which is preliminary data.</text>
</comment>
<keyword evidence="2" id="KW-0808">Transferase</keyword>